<evidence type="ECO:0000313" key="2">
    <source>
        <dbReference type="EMBL" id="MEV0709290.1"/>
    </source>
</evidence>
<dbReference type="SMART" id="SM00421">
    <property type="entry name" value="HTH_LUXR"/>
    <property type="match status" value="1"/>
</dbReference>
<dbReference type="PRINTS" id="PR00038">
    <property type="entry name" value="HTHLUXR"/>
</dbReference>
<accession>A0ABV3FV35</accession>
<dbReference type="GO" id="GO:0016787">
    <property type="term" value="F:hydrolase activity"/>
    <property type="evidence" value="ECO:0007669"/>
    <property type="project" value="UniProtKB-KW"/>
</dbReference>
<evidence type="ECO:0000259" key="1">
    <source>
        <dbReference type="PROSITE" id="PS50043"/>
    </source>
</evidence>
<dbReference type="Gene3D" id="3.40.50.1820">
    <property type="entry name" value="alpha/beta hydrolase"/>
    <property type="match status" value="1"/>
</dbReference>
<name>A0ABV3FV35_9NOCA</name>
<dbReference type="EMBL" id="JBFAKC010000007">
    <property type="protein sequence ID" value="MEV0709290.1"/>
    <property type="molecule type" value="Genomic_DNA"/>
</dbReference>
<protein>
    <submittedName>
        <fullName evidence="2">Alpha/beta fold hydrolase</fullName>
    </submittedName>
</protein>
<dbReference type="CDD" id="cd06170">
    <property type="entry name" value="LuxR_C_like"/>
    <property type="match status" value="1"/>
</dbReference>
<evidence type="ECO:0000313" key="3">
    <source>
        <dbReference type="Proteomes" id="UP001551695"/>
    </source>
</evidence>
<dbReference type="InterPro" id="IPR050471">
    <property type="entry name" value="AB_hydrolase"/>
</dbReference>
<dbReference type="InterPro" id="IPR000073">
    <property type="entry name" value="AB_hydrolase_1"/>
</dbReference>
<dbReference type="PANTHER" id="PTHR43433:SF8">
    <property type="entry name" value="BIFUNCTIONAL LIPASE_ADENYLATE CYCLASE LIPJ"/>
    <property type="match status" value="1"/>
</dbReference>
<dbReference type="PANTHER" id="PTHR43433">
    <property type="entry name" value="HYDROLASE, ALPHA/BETA FOLD FAMILY PROTEIN"/>
    <property type="match status" value="1"/>
</dbReference>
<keyword evidence="3" id="KW-1185">Reference proteome</keyword>
<dbReference type="PROSITE" id="PS50043">
    <property type="entry name" value="HTH_LUXR_2"/>
    <property type="match status" value="1"/>
</dbReference>
<dbReference type="InterPro" id="IPR029058">
    <property type="entry name" value="AB_hydrolase_fold"/>
</dbReference>
<proteinExistence type="predicted"/>
<gene>
    <name evidence="2" type="ORF">AB0I48_17155</name>
</gene>
<dbReference type="SUPFAM" id="SSF53474">
    <property type="entry name" value="alpha/beta-Hydrolases"/>
    <property type="match status" value="1"/>
</dbReference>
<dbReference type="InterPro" id="IPR036388">
    <property type="entry name" value="WH-like_DNA-bd_sf"/>
</dbReference>
<dbReference type="Pfam" id="PF00196">
    <property type="entry name" value="GerE"/>
    <property type="match status" value="1"/>
</dbReference>
<sequence length="346" mass="37213">MLRVEDQVVRYVKTARGDIACSEVGSGPPLLIGGWWCGHLALNWEDPLFRAYVSRLAERFTVVRYDQPGRGLSVDAGYPLDLEDEITATAEIVAALGMDRFAVVGASSGAAVAAGLAALLPDRVHRLVLYGAFARGADIAPESARNAMVNAVSAHWGLGSRLLADVFVPDADNAERERFARFQRLSATAEQAARSLAATYEIDATEYLPAVTAPTTVLHRRGDRAVPFALGVDVARRIRRATLVELHGEDHFPWRGDATAVADATLRGLGHPVRSPPAAPGPEAVTEREREILRLVADGLTDVQIGERLTLSPHTVHRHIANARTKLGVRSRAAAAAAIRGDRPGR</sequence>
<feature type="domain" description="HTH luxR-type" evidence="1">
    <location>
        <begin position="278"/>
        <end position="343"/>
    </location>
</feature>
<keyword evidence="2" id="KW-0378">Hydrolase</keyword>
<dbReference type="Proteomes" id="UP001551695">
    <property type="component" value="Unassembled WGS sequence"/>
</dbReference>
<dbReference type="InterPro" id="IPR000792">
    <property type="entry name" value="Tscrpt_reg_LuxR_C"/>
</dbReference>
<dbReference type="Gene3D" id="1.10.10.10">
    <property type="entry name" value="Winged helix-like DNA-binding domain superfamily/Winged helix DNA-binding domain"/>
    <property type="match status" value="1"/>
</dbReference>
<dbReference type="SUPFAM" id="SSF46894">
    <property type="entry name" value="C-terminal effector domain of the bipartite response regulators"/>
    <property type="match status" value="1"/>
</dbReference>
<dbReference type="RefSeq" id="WP_357784723.1">
    <property type="nucleotide sequence ID" value="NZ_JBFAKC010000007.1"/>
</dbReference>
<dbReference type="InterPro" id="IPR016032">
    <property type="entry name" value="Sig_transdc_resp-reg_C-effctor"/>
</dbReference>
<dbReference type="PRINTS" id="PR00111">
    <property type="entry name" value="ABHYDROLASE"/>
</dbReference>
<reference evidence="2 3" key="1">
    <citation type="submission" date="2024-06" db="EMBL/GenBank/DDBJ databases">
        <title>The Natural Products Discovery Center: Release of the First 8490 Sequenced Strains for Exploring Actinobacteria Biosynthetic Diversity.</title>
        <authorList>
            <person name="Kalkreuter E."/>
            <person name="Kautsar S.A."/>
            <person name="Yang D."/>
            <person name="Bader C.D."/>
            <person name="Teijaro C.N."/>
            <person name="Fluegel L."/>
            <person name="Davis C.M."/>
            <person name="Simpson J.R."/>
            <person name="Lauterbach L."/>
            <person name="Steele A.D."/>
            <person name="Gui C."/>
            <person name="Meng S."/>
            <person name="Li G."/>
            <person name="Viehrig K."/>
            <person name="Ye F."/>
            <person name="Su P."/>
            <person name="Kiefer A.F."/>
            <person name="Nichols A."/>
            <person name="Cepeda A.J."/>
            <person name="Yan W."/>
            <person name="Fan B."/>
            <person name="Jiang Y."/>
            <person name="Adhikari A."/>
            <person name="Zheng C.-J."/>
            <person name="Schuster L."/>
            <person name="Cowan T.M."/>
            <person name="Smanski M.J."/>
            <person name="Chevrette M.G."/>
            <person name="De Carvalho L.P.S."/>
            <person name="Shen B."/>
        </authorList>
    </citation>
    <scope>NUCLEOTIDE SEQUENCE [LARGE SCALE GENOMIC DNA]</scope>
    <source>
        <strain evidence="2 3">NPDC050403</strain>
    </source>
</reference>
<dbReference type="Pfam" id="PF12697">
    <property type="entry name" value="Abhydrolase_6"/>
    <property type="match status" value="1"/>
</dbReference>
<comment type="caution">
    <text evidence="2">The sequence shown here is derived from an EMBL/GenBank/DDBJ whole genome shotgun (WGS) entry which is preliminary data.</text>
</comment>
<organism evidence="2 3">
    <name type="scientific">Nocardia aurea</name>
    <dbReference type="NCBI Taxonomy" id="2144174"/>
    <lineage>
        <taxon>Bacteria</taxon>
        <taxon>Bacillati</taxon>
        <taxon>Actinomycetota</taxon>
        <taxon>Actinomycetes</taxon>
        <taxon>Mycobacteriales</taxon>
        <taxon>Nocardiaceae</taxon>
        <taxon>Nocardia</taxon>
    </lineage>
</organism>